<reference evidence="2 3" key="1">
    <citation type="submission" date="2020-04" db="EMBL/GenBank/DDBJ databases">
        <authorList>
            <person name="Hitch T.C.A."/>
            <person name="Wylensek D."/>
            <person name="Clavel T."/>
        </authorList>
    </citation>
    <scope>NUCLEOTIDE SEQUENCE [LARGE SCALE GENOMIC DNA]</scope>
    <source>
        <strain evidence="2 3">WCA-386-APC-2A</strain>
    </source>
</reference>
<feature type="signal peptide" evidence="1">
    <location>
        <begin position="1"/>
        <end position="27"/>
    </location>
</feature>
<proteinExistence type="predicted"/>
<dbReference type="EMBL" id="JABBJH010000002">
    <property type="protein sequence ID" value="NMK38204.1"/>
    <property type="molecule type" value="Genomic_DNA"/>
</dbReference>
<keyword evidence="1" id="KW-0732">Signal</keyword>
<dbReference type="RefSeq" id="WP_169013116.1">
    <property type="nucleotide sequence ID" value="NZ_JABBJH010000002.1"/>
</dbReference>
<name>A0A848ERU5_MEGEL</name>
<evidence type="ECO:0000313" key="2">
    <source>
        <dbReference type="EMBL" id="NMK38204.1"/>
    </source>
</evidence>
<gene>
    <name evidence="2" type="ORF">HG933_02145</name>
</gene>
<evidence type="ECO:0000313" key="3">
    <source>
        <dbReference type="Proteomes" id="UP000536773"/>
    </source>
</evidence>
<evidence type="ECO:0000256" key="1">
    <source>
        <dbReference type="SAM" id="SignalP"/>
    </source>
</evidence>
<organism evidence="2 3">
    <name type="scientific">Megasphaera elsdenii</name>
    <dbReference type="NCBI Taxonomy" id="907"/>
    <lineage>
        <taxon>Bacteria</taxon>
        <taxon>Bacillati</taxon>
        <taxon>Bacillota</taxon>
        <taxon>Negativicutes</taxon>
        <taxon>Veillonellales</taxon>
        <taxon>Veillonellaceae</taxon>
        <taxon>Megasphaera</taxon>
    </lineage>
</organism>
<dbReference type="Proteomes" id="UP000536773">
    <property type="component" value="Unassembled WGS sequence"/>
</dbReference>
<protein>
    <submittedName>
        <fullName evidence="2">Uncharacterized protein</fullName>
    </submittedName>
</protein>
<comment type="caution">
    <text evidence="2">The sequence shown here is derived from an EMBL/GenBank/DDBJ whole genome shotgun (WGS) entry which is preliminary data.</text>
</comment>
<feature type="chain" id="PRO_5032416713" evidence="1">
    <location>
        <begin position="28"/>
        <end position="148"/>
    </location>
</feature>
<accession>A0A848ERU5</accession>
<sequence>MKQNFKKWLAMFSFLFCLFLIPISGQATYIPDHLYNNSQIQLAYYQQGVGVYVDKTSIVNEYYNPPYYKLAANIIYYNWNNGHEGILHEETSHYTYNINDGSIYVDSSMRGSLGPYYDRPSRNTARQNREVKIAKIIWKSVYNMNWKW</sequence>
<dbReference type="AlphaFoldDB" id="A0A848ERU5"/>